<protein>
    <recommendedName>
        <fullName evidence="3">exodeoxyribonuclease III</fullName>
        <ecNumber evidence="3">3.1.11.2</ecNumber>
    </recommendedName>
</protein>
<proteinExistence type="inferred from homology"/>
<dbReference type="GO" id="GO:0005737">
    <property type="term" value="C:cytoplasm"/>
    <property type="evidence" value="ECO:0007669"/>
    <property type="project" value="TreeGrafter"/>
</dbReference>
<keyword evidence="7" id="KW-0269">Exonuclease</keyword>
<comment type="similarity">
    <text evidence="9">Belongs to the exonuclease superfamily. TREX family.</text>
</comment>
<dbReference type="PANTHER" id="PTHR13058">
    <property type="entry name" value="THREE PRIME REPAIR EXONUCLEASE 1, 2"/>
    <property type="match status" value="1"/>
</dbReference>
<dbReference type="SUPFAM" id="SSF53098">
    <property type="entry name" value="Ribonuclease H-like"/>
    <property type="match status" value="1"/>
</dbReference>
<organism evidence="11 12">
    <name type="scientific">Salarias fasciatus</name>
    <name type="common">Jewelled blenny</name>
    <name type="synonym">Blennius fasciatus</name>
    <dbReference type="NCBI Taxonomy" id="181472"/>
    <lineage>
        <taxon>Eukaryota</taxon>
        <taxon>Metazoa</taxon>
        <taxon>Chordata</taxon>
        <taxon>Craniata</taxon>
        <taxon>Vertebrata</taxon>
        <taxon>Euteleostomi</taxon>
        <taxon>Actinopterygii</taxon>
        <taxon>Neopterygii</taxon>
        <taxon>Teleostei</taxon>
        <taxon>Neoteleostei</taxon>
        <taxon>Acanthomorphata</taxon>
        <taxon>Ovalentaria</taxon>
        <taxon>Blenniimorphae</taxon>
        <taxon>Blenniiformes</taxon>
        <taxon>Blennioidei</taxon>
        <taxon>Blenniidae</taxon>
        <taxon>Salariinae</taxon>
        <taxon>Salarias</taxon>
    </lineage>
</organism>
<dbReference type="GO" id="GO:0006308">
    <property type="term" value="P:DNA catabolic process"/>
    <property type="evidence" value="ECO:0007669"/>
    <property type="project" value="TreeGrafter"/>
</dbReference>
<keyword evidence="8" id="KW-0460">Magnesium</keyword>
<feature type="domain" description="Exonuclease" evidence="10">
    <location>
        <begin position="40"/>
        <end position="130"/>
    </location>
</feature>
<reference evidence="11" key="1">
    <citation type="submission" date="2019-06" db="EMBL/GenBank/DDBJ databases">
        <authorList>
            <consortium name="Wellcome Sanger Institute Data Sharing"/>
        </authorList>
    </citation>
    <scope>NUCLEOTIDE SEQUENCE [LARGE SCALE GENOMIC DNA]</scope>
</reference>
<reference evidence="11" key="3">
    <citation type="submission" date="2025-09" db="UniProtKB">
        <authorList>
            <consortium name="Ensembl"/>
        </authorList>
    </citation>
    <scope>IDENTIFICATION</scope>
</reference>
<dbReference type="GO" id="GO:0008311">
    <property type="term" value="F:double-stranded DNA 3'-5' DNA exonuclease activity"/>
    <property type="evidence" value="ECO:0007669"/>
    <property type="project" value="UniProtKB-EC"/>
</dbReference>
<evidence type="ECO:0000256" key="7">
    <source>
        <dbReference type="ARBA" id="ARBA00022839"/>
    </source>
</evidence>
<keyword evidence="6" id="KW-0378">Hydrolase</keyword>
<evidence type="ECO:0000313" key="12">
    <source>
        <dbReference type="Proteomes" id="UP000472267"/>
    </source>
</evidence>
<dbReference type="Pfam" id="PF00929">
    <property type="entry name" value="RNase_T"/>
    <property type="match status" value="1"/>
</dbReference>
<keyword evidence="4" id="KW-0540">Nuclease</keyword>
<evidence type="ECO:0000256" key="2">
    <source>
        <dbReference type="ARBA" id="ARBA00001946"/>
    </source>
</evidence>
<evidence type="ECO:0000256" key="4">
    <source>
        <dbReference type="ARBA" id="ARBA00022722"/>
    </source>
</evidence>
<dbReference type="InterPro" id="IPR036397">
    <property type="entry name" value="RNaseH_sf"/>
</dbReference>
<dbReference type="InParanoid" id="A0A672HWV1"/>
<evidence type="ECO:0000259" key="10">
    <source>
        <dbReference type="Pfam" id="PF00929"/>
    </source>
</evidence>
<dbReference type="Ensembl" id="ENSSFAT00005035096.1">
    <property type="protein sequence ID" value="ENSSFAP00005033831.1"/>
    <property type="gene ID" value="ENSSFAG00005017189.1"/>
</dbReference>
<evidence type="ECO:0000256" key="8">
    <source>
        <dbReference type="ARBA" id="ARBA00022842"/>
    </source>
</evidence>
<name>A0A672HWV1_SALFA</name>
<evidence type="ECO:0000256" key="5">
    <source>
        <dbReference type="ARBA" id="ARBA00022723"/>
    </source>
</evidence>
<evidence type="ECO:0000313" key="11">
    <source>
        <dbReference type="Ensembl" id="ENSSFAP00005033831.1"/>
    </source>
</evidence>
<dbReference type="CDD" id="cd06127">
    <property type="entry name" value="DEDDh"/>
    <property type="match status" value="1"/>
</dbReference>
<dbReference type="Proteomes" id="UP000472267">
    <property type="component" value="Chromosome 11"/>
</dbReference>
<sequence length="177" mass="20131">SAECPLFVTGFTVRDGKLFCHEDLKATTPLLEALQSFIAFLSSFRRPVLLVGHNARSFDAPILSRVLTQSSLLEPFREAASGTLDTLPVSRELFPDLQNHRQEFLVRRFLNKQYGAHNAVEDAKVLQELFKHWDIQDQTSKVCPLISITGVSNLVISQKQRKELSQENEKENYRQAC</sequence>
<keyword evidence="5" id="KW-0479">Metal-binding</keyword>
<evidence type="ECO:0000256" key="9">
    <source>
        <dbReference type="ARBA" id="ARBA00025769"/>
    </source>
</evidence>
<dbReference type="AlphaFoldDB" id="A0A672HWV1"/>
<reference evidence="11" key="2">
    <citation type="submission" date="2025-08" db="UniProtKB">
        <authorList>
            <consortium name="Ensembl"/>
        </authorList>
    </citation>
    <scope>IDENTIFICATION</scope>
</reference>
<comment type="catalytic activity">
    <reaction evidence="1">
        <text>Exonucleolytic cleavage in the 3'- to 5'-direction to yield nucleoside 5'-phosphates.</text>
        <dbReference type="EC" id="3.1.11.2"/>
    </reaction>
</comment>
<dbReference type="GO" id="GO:0003676">
    <property type="term" value="F:nucleic acid binding"/>
    <property type="evidence" value="ECO:0007669"/>
    <property type="project" value="InterPro"/>
</dbReference>
<evidence type="ECO:0000256" key="1">
    <source>
        <dbReference type="ARBA" id="ARBA00000493"/>
    </source>
</evidence>
<accession>A0A672HWV1</accession>
<dbReference type="InterPro" id="IPR040393">
    <property type="entry name" value="TREX1/2"/>
</dbReference>
<dbReference type="GO" id="GO:0046872">
    <property type="term" value="F:metal ion binding"/>
    <property type="evidence" value="ECO:0007669"/>
    <property type="project" value="UniProtKB-KW"/>
</dbReference>
<comment type="cofactor">
    <cofactor evidence="2">
        <name>Mg(2+)</name>
        <dbReference type="ChEBI" id="CHEBI:18420"/>
    </cofactor>
</comment>
<dbReference type="EC" id="3.1.11.2" evidence="3"/>
<dbReference type="PANTHER" id="PTHR13058:SF22">
    <property type="entry name" value="EXODEOXYRIBONUCLEASE III"/>
    <property type="match status" value="1"/>
</dbReference>
<keyword evidence="12" id="KW-1185">Reference proteome</keyword>
<evidence type="ECO:0000256" key="3">
    <source>
        <dbReference type="ARBA" id="ARBA00012115"/>
    </source>
</evidence>
<dbReference type="InterPro" id="IPR013520">
    <property type="entry name" value="Ribonucl_H"/>
</dbReference>
<evidence type="ECO:0000256" key="6">
    <source>
        <dbReference type="ARBA" id="ARBA00022801"/>
    </source>
</evidence>
<dbReference type="OMA" id="LGAICED"/>
<dbReference type="InterPro" id="IPR012337">
    <property type="entry name" value="RNaseH-like_sf"/>
</dbReference>
<dbReference type="Gene3D" id="3.30.420.10">
    <property type="entry name" value="Ribonuclease H-like superfamily/Ribonuclease H"/>
    <property type="match status" value="1"/>
</dbReference>